<dbReference type="GO" id="GO:0016491">
    <property type="term" value="F:oxidoreductase activity"/>
    <property type="evidence" value="ECO:0007669"/>
    <property type="project" value="TreeGrafter"/>
</dbReference>
<dbReference type="Gene3D" id="3.50.50.60">
    <property type="entry name" value="FAD/NAD(P)-binding domain"/>
    <property type="match status" value="1"/>
</dbReference>
<sequence>MYEQGLDPKTARLLLVSLTRRAGLSGNKLADQQAKAPVLLHHRDRNRTCDKIVMAASSTSQFNGMTLFLSVLQSYTRIEHCPLQTDVSSKLDQYDFIIVGAGSAGCVLANRLTETSASVLLLEAGGEEPDFSQIPGMYNLAVSQ</sequence>
<evidence type="ECO:0008006" key="3">
    <source>
        <dbReference type="Google" id="ProtNLM"/>
    </source>
</evidence>
<gene>
    <name evidence="2" type="ORF">TDIB3V08_LOCUS2946</name>
</gene>
<proteinExistence type="inferred from homology"/>
<dbReference type="PANTHER" id="PTHR11552:SF158">
    <property type="entry name" value="GH23626P-RELATED"/>
    <property type="match status" value="1"/>
</dbReference>
<dbReference type="InterPro" id="IPR036188">
    <property type="entry name" value="FAD/NAD-bd_sf"/>
</dbReference>
<dbReference type="InterPro" id="IPR012132">
    <property type="entry name" value="GMC_OxRdtase"/>
</dbReference>
<dbReference type="Pfam" id="PF13450">
    <property type="entry name" value="NAD_binding_8"/>
    <property type="match status" value="1"/>
</dbReference>
<dbReference type="AlphaFoldDB" id="A0A7R8Z946"/>
<accession>A0A7R8Z946</accession>
<organism evidence="2">
    <name type="scientific">Timema douglasi</name>
    <name type="common">Walking stick</name>
    <dbReference type="NCBI Taxonomy" id="61478"/>
    <lineage>
        <taxon>Eukaryota</taxon>
        <taxon>Metazoa</taxon>
        <taxon>Ecdysozoa</taxon>
        <taxon>Arthropoda</taxon>
        <taxon>Hexapoda</taxon>
        <taxon>Insecta</taxon>
        <taxon>Pterygota</taxon>
        <taxon>Neoptera</taxon>
        <taxon>Polyneoptera</taxon>
        <taxon>Phasmatodea</taxon>
        <taxon>Timematodea</taxon>
        <taxon>Timematoidea</taxon>
        <taxon>Timematidae</taxon>
        <taxon>Timema</taxon>
    </lineage>
</organism>
<evidence type="ECO:0000313" key="2">
    <source>
        <dbReference type="EMBL" id="CAD7196605.1"/>
    </source>
</evidence>
<dbReference type="GO" id="GO:0050660">
    <property type="term" value="F:flavin adenine dinucleotide binding"/>
    <property type="evidence" value="ECO:0007669"/>
    <property type="project" value="InterPro"/>
</dbReference>
<name>A0A7R8Z946_TIMDO</name>
<reference evidence="2" key="1">
    <citation type="submission" date="2020-11" db="EMBL/GenBank/DDBJ databases">
        <authorList>
            <person name="Tran Van P."/>
        </authorList>
    </citation>
    <scope>NUCLEOTIDE SEQUENCE</scope>
</reference>
<dbReference type="SUPFAM" id="SSF51905">
    <property type="entry name" value="FAD/NAD(P)-binding domain"/>
    <property type="match status" value="1"/>
</dbReference>
<dbReference type="PANTHER" id="PTHR11552">
    <property type="entry name" value="GLUCOSE-METHANOL-CHOLINE GMC OXIDOREDUCTASE"/>
    <property type="match status" value="1"/>
</dbReference>
<evidence type="ECO:0000256" key="1">
    <source>
        <dbReference type="ARBA" id="ARBA00010790"/>
    </source>
</evidence>
<comment type="similarity">
    <text evidence="1">Belongs to the GMC oxidoreductase family.</text>
</comment>
<dbReference type="EMBL" id="OA565247">
    <property type="protein sequence ID" value="CAD7196605.1"/>
    <property type="molecule type" value="Genomic_DNA"/>
</dbReference>
<protein>
    <recommendedName>
        <fullName evidence="3">Glucose-methanol-choline oxidoreductase N-terminal domain-containing protein</fullName>
    </recommendedName>
</protein>